<keyword evidence="8" id="KW-1185">Reference proteome</keyword>
<feature type="compositionally biased region" description="Basic and acidic residues" evidence="6">
    <location>
        <begin position="222"/>
        <end position="249"/>
    </location>
</feature>
<evidence type="ECO:0000313" key="7">
    <source>
        <dbReference type="EMBL" id="KAL2042337.1"/>
    </source>
</evidence>
<name>A0ABR4A8X6_9LECA</name>
<feature type="compositionally biased region" description="Basic and acidic residues" evidence="6">
    <location>
        <begin position="406"/>
        <end position="421"/>
    </location>
</feature>
<evidence type="ECO:0000256" key="5">
    <source>
        <dbReference type="ARBA" id="ARBA00023306"/>
    </source>
</evidence>
<feature type="region of interest" description="Disordered" evidence="6">
    <location>
        <begin position="406"/>
        <end position="439"/>
    </location>
</feature>
<feature type="compositionally biased region" description="Acidic residues" evidence="6">
    <location>
        <begin position="763"/>
        <end position="792"/>
    </location>
</feature>
<organism evidence="7 8">
    <name type="scientific">Stereocaulon virgatum</name>
    <dbReference type="NCBI Taxonomy" id="373712"/>
    <lineage>
        <taxon>Eukaryota</taxon>
        <taxon>Fungi</taxon>
        <taxon>Dikarya</taxon>
        <taxon>Ascomycota</taxon>
        <taxon>Pezizomycotina</taxon>
        <taxon>Lecanoromycetes</taxon>
        <taxon>OSLEUM clade</taxon>
        <taxon>Lecanoromycetidae</taxon>
        <taxon>Lecanorales</taxon>
        <taxon>Lecanorineae</taxon>
        <taxon>Stereocaulaceae</taxon>
        <taxon>Stereocaulon</taxon>
    </lineage>
</organism>
<dbReference type="Pfam" id="PF02724">
    <property type="entry name" value="CDC45"/>
    <property type="match status" value="2"/>
</dbReference>
<evidence type="ECO:0000256" key="6">
    <source>
        <dbReference type="SAM" id="MobiDB-lite"/>
    </source>
</evidence>
<evidence type="ECO:0000256" key="1">
    <source>
        <dbReference type="ARBA" id="ARBA00004123"/>
    </source>
</evidence>
<dbReference type="PANTHER" id="PTHR10507">
    <property type="entry name" value="CDC45-RELATED PROTEIN"/>
    <property type="match status" value="1"/>
</dbReference>
<comment type="subcellular location">
    <subcellularLocation>
        <location evidence="1">Nucleus</location>
    </subcellularLocation>
</comment>
<accession>A0ABR4A8X6</accession>
<evidence type="ECO:0000256" key="4">
    <source>
        <dbReference type="ARBA" id="ARBA00023242"/>
    </source>
</evidence>
<evidence type="ECO:0000256" key="2">
    <source>
        <dbReference type="ARBA" id="ARBA00010727"/>
    </source>
</evidence>
<keyword evidence="4" id="KW-0539">Nucleus</keyword>
<evidence type="ECO:0000313" key="8">
    <source>
        <dbReference type="Proteomes" id="UP001590950"/>
    </source>
</evidence>
<feature type="region of interest" description="Disordered" evidence="6">
    <location>
        <begin position="741"/>
        <end position="798"/>
    </location>
</feature>
<feature type="region of interest" description="Disordered" evidence="6">
    <location>
        <begin position="203"/>
        <end position="304"/>
    </location>
</feature>
<feature type="compositionally biased region" description="Acidic residues" evidence="6">
    <location>
        <begin position="207"/>
        <end position="217"/>
    </location>
</feature>
<evidence type="ECO:0008006" key="9">
    <source>
        <dbReference type="Google" id="ProtNLM"/>
    </source>
</evidence>
<sequence length="847" mass="93627">MYLPRSLISHLYQHLVRAHHSSSPPILILTALEPDALCACRILTALLKRDFIAHKIQPIAGYADLQRAGENMVQPMRLQQGGSGGVVVCLGVGGLVDMSSTLGLDTAVPGEDPSGGVEVWLIDARRPWNLGNVVGGDPVEMVLKETGGDIRSRLADVKNGQIQPTYKPGQGGIIVYDDGDIEDDLAAEREAYCGLRDMHDIEGLGSDSDESGDESDISETIGDDRTSKKRKSWPDLEHGEYDSEDEISRPHQRRRSNSSGSIASPRHHLPNGSRNQRELSTDLPPSSPPSQPSSPRVENQPSMRTLRRKLRRLSRKHDAVLRKYYALGTSYSEPISSLLYSLAEDLGREDNDLLWHAIVGVSSLELYGRSMTGVGISTALDSGGSAGWGGERGERIRQVLRDEVRRLNPPDPNDTSRENARGETSGVIPTTARSPTDHSIRLSPEPRFLLIRHWSLYDSMLHSPYLSSRLHIWSDVGRKRLHKFLAKMGVSLAQCKQSYTHMDMDLKRGLRQRLLTYAPMYGLDGLVPPAASAGRGREGWGFVRSWGWKACLSAVDVGVIVGALLEVGKAGIPSIETKNAWDRSSGEQKELVDNDGRIEGEEWVRRFWDAYDALENIEALKQALPAAQYLHRAILRTGTSIIEKRQIRHLRAFRMAVVKEGPDVALFTHPGALTKLALWVGEAIAEQEREQRGKIGKSGRGTPLVMAGLNEARGVYVVVGTGGGGGVIDYQAMANRKVRMAEKAKAKDAKQAEKERKRKEREDREDDDGEDDEESEEEEEEDESDDDDDDAEERGFARNKFGLAFQDVVDETNARVRVDSFETCVVEVKKEDLSGFLEALSTKAVLG</sequence>
<evidence type="ECO:0000256" key="3">
    <source>
        <dbReference type="ARBA" id="ARBA00022705"/>
    </source>
</evidence>
<dbReference type="Proteomes" id="UP001590950">
    <property type="component" value="Unassembled WGS sequence"/>
</dbReference>
<gene>
    <name evidence="7" type="ORF">N7G274_004826</name>
</gene>
<comment type="caution">
    <text evidence="7">The sequence shown here is derived from an EMBL/GenBank/DDBJ whole genome shotgun (WGS) entry which is preliminary data.</text>
</comment>
<dbReference type="PANTHER" id="PTHR10507:SF0">
    <property type="entry name" value="CELL DIVISION CONTROL PROTEIN 45 HOMOLOG"/>
    <property type="match status" value="1"/>
</dbReference>
<dbReference type="EMBL" id="JBEFKJ010000014">
    <property type="protein sequence ID" value="KAL2042337.1"/>
    <property type="molecule type" value="Genomic_DNA"/>
</dbReference>
<keyword evidence="3" id="KW-0235">DNA replication</keyword>
<comment type="similarity">
    <text evidence="2">Belongs to the CDC45 family.</text>
</comment>
<protein>
    <recommendedName>
        <fullName evidence="9">CDC45-like protein</fullName>
    </recommendedName>
</protein>
<feature type="compositionally biased region" description="Basic and acidic residues" evidence="6">
    <location>
        <begin position="741"/>
        <end position="755"/>
    </location>
</feature>
<proteinExistence type="inferred from homology"/>
<dbReference type="InterPro" id="IPR003874">
    <property type="entry name" value="CDC45"/>
</dbReference>
<reference evidence="7 8" key="1">
    <citation type="submission" date="2024-09" db="EMBL/GenBank/DDBJ databases">
        <title>Rethinking Asexuality: The Enigmatic Case of Functional Sexual Genes in Lepraria (Stereocaulaceae).</title>
        <authorList>
            <person name="Doellman M."/>
            <person name="Sun Y."/>
            <person name="Barcenas-Pena A."/>
            <person name="Lumbsch H.T."/>
            <person name="Grewe F."/>
        </authorList>
    </citation>
    <scope>NUCLEOTIDE SEQUENCE [LARGE SCALE GENOMIC DNA]</scope>
    <source>
        <strain evidence="7 8">Mercado 3170</strain>
    </source>
</reference>
<keyword evidence="5" id="KW-0131">Cell cycle</keyword>